<dbReference type="SUPFAM" id="SSF53335">
    <property type="entry name" value="S-adenosyl-L-methionine-dependent methyltransferases"/>
    <property type="match status" value="1"/>
</dbReference>
<comment type="caution">
    <text evidence="6">The sequence shown here is derived from an EMBL/GenBank/DDBJ whole genome shotgun (WGS) entry which is preliminary data.</text>
</comment>
<dbReference type="PANTHER" id="PTHR43667:SF1">
    <property type="entry name" value="CYCLOPROPANE-FATTY-ACYL-PHOSPHOLIPID SYNTHASE"/>
    <property type="match status" value="1"/>
</dbReference>
<protein>
    <submittedName>
        <fullName evidence="6">SAM-dependent methyltransferase</fullName>
    </submittedName>
</protein>
<evidence type="ECO:0000256" key="5">
    <source>
        <dbReference type="ARBA" id="ARBA00023098"/>
    </source>
</evidence>
<dbReference type="Gene3D" id="3.40.50.150">
    <property type="entry name" value="Vaccinia Virus protein VP39"/>
    <property type="match status" value="1"/>
</dbReference>
<dbReference type="PIRSF" id="PIRSF003085">
    <property type="entry name" value="CMAS"/>
    <property type="match status" value="1"/>
</dbReference>
<dbReference type="EMBL" id="NRSH01000176">
    <property type="protein sequence ID" value="MBK1727550.1"/>
    <property type="molecule type" value="Genomic_DNA"/>
</dbReference>
<dbReference type="PANTHER" id="PTHR43667">
    <property type="entry name" value="CYCLOPROPANE-FATTY-ACYL-PHOSPHOLIPID SYNTHASE"/>
    <property type="match status" value="1"/>
</dbReference>
<dbReference type="CDD" id="cd02440">
    <property type="entry name" value="AdoMet_MTases"/>
    <property type="match status" value="1"/>
</dbReference>
<dbReference type="GO" id="GO:0032259">
    <property type="term" value="P:methylation"/>
    <property type="evidence" value="ECO:0007669"/>
    <property type="project" value="UniProtKB-KW"/>
</dbReference>
<dbReference type="RefSeq" id="WP_200261052.1">
    <property type="nucleotide sequence ID" value="NZ_NRSH01000176.1"/>
</dbReference>
<evidence type="ECO:0000256" key="4">
    <source>
        <dbReference type="ARBA" id="ARBA00022691"/>
    </source>
</evidence>
<dbReference type="Proteomes" id="UP000738126">
    <property type="component" value="Unassembled WGS sequence"/>
</dbReference>
<sequence>MGIEKRLAQQIQHGTLELRFEDGEQRAYGTGRSPYAVMRIHRRRALRRIALDPEFMVGQTYMDGDWSPGEGGLLALLEVLLANFPPEHTQGAKKWLMRLARPLQQWNRASAARRNIASHYDHDEWLFRGFLDADLHYSCAYFHDPQISLEAAQRAKVEHIRRKLLLRPGDRVLDIGCGWGSTALQLAQSEDVHVVGLTLSREQQRAARERIAAAGLEDRVEIRLQDYREIEGPFDRIVSIGMFEHVGVPFYDEYFQRVRDLLTDDGVALIHTIGRFLPPGVTNPWIRRYIFPGGYIPSTSEAMAAIERVGVCTTDIEVLRLHYAKTLAHWQARFQGMREQVAAAKSESFCRMWEFYLAVSEAAFYWRGMMVLQLQLARQQDAVPLTRDYLYSGRLEEQPLHSVPEQAVS</sequence>
<proteinExistence type="inferred from homology"/>
<dbReference type="Pfam" id="PF02353">
    <property type="entry name" value="CMAS"/>
    <property type="match status" value="1"/>
</dbReference>
<organism evidence="6 7">
    <name type="scientific">Halorhodospira neutriphila</name>
    <dbReference type="NCBI Taxonomy" id="168379"/>
    <lineage>
        <taxon>Bacteria</taxon>
        <taxon>Pseudomonadati</taxon>
        <taxon>Pseudomonadota</taxon>
        <taxon>Gammaproteobacteria</taxon>
        <taxon>Chromatiales</taxon>
        <taxon>Ectothiorhodospiraceae</taxon>
        <taxon>Halorhodospira</taxon>
    </lineage>
</organism>
<accession>A0ABS1E7U3</accession>
<keyword evidence="7" id="KW-1185">Reference proteome</keyword>
<evidence type="ECO:0000256" key="3">
    <source>
        <dbReference type="ARBA" id="ARBA00022679"/>
    </source>
</evidence>
<evidence type="ECO:0000256" key="1">
    <source>
        <dbReference type="ARBA" id="ARBA00010815"/>
    </source>
</evidence>
<comment type="similarity">
    <text evidence="1">Belongs to the CFA/CMAS family.</text>
</comment>
<keyword evidence="5" id="KW-0443">Lipid metabolism</keyword>
<dbReference type="InterPro" id="IPR029063">
    <property type="entry name" value="SAM-dependent_MTases_sf"/>
</dbReference>
<keyword evidence="2 6" id="KW-0489">Methyltransferase</keyword>
<name>A0ABS1E7U3_9GAMM</name>
<keyword evidence="4" id="KW-0949">S-adenosyl-L-methionine</keyword>
<evidence type="ECO:0000313" key="7">
    <source>
        <dbReference type="Proteomes" id="UP000738126"/>
    </source>
</evidence>
<dbReference type="GO" id="GO:0008168">
    <property type="term" value="F:methyltransferase activity"/>
    <property type="evidence" value="ECO:0007669"/>
    <property type="project" value="UniProtKB-KW"/>
</dbReference>
<reference evidence="6 7" key="1">
    <citation type="journal article" date="2020" name="Microorganisms">
        <title>Osmotic Adaptation and Compatible Solute Biosynthesis of Phototrophic Bacteria as Revealed from Genome Analyses.</title>
        <authorList>
            <person name="Imhoff J.F."/>
            <person name="Rahn T."/>
            <person name="Kunzel S."/>
            <person name="Keller A."/>
            <person name="Neulinger S.C."/>
        </authorList>
    </citation>
    <scope>NUCLEOTIDE SEQUENCE [LARGE SCALE GENOMIC DNA]</scope>
    <source>
        <strain evidence="6 7">DSM 15116</strain>
    </source>
</reference>
<evidence type="ECO:0000313" key="6">
    <source>
        <dbReference type="EMBL" id="MBK1727550.1"/>
    </source>
</evidence>
<dbReference type="InterPro" id="IPR003333">
    <property type="entry name" value="CMAS"/>
</dbReference>
<gene>
    <name evidence="6" type="ORF">CKO13_11110</name>
</gene>
<evidence type="ECO:0000256" key="2">
    <source>
        <dbReference type="ARBA" id="ARBA00022603"/>
    </source>
</evidence>
<dbReference type="InterPro" id="IPR050723">
    <property type="entry name" value="CFA/CMAS"/>
</dbReference>
<keyword evidence="3" id="KW-0808">Transferase</keyword>